<dbReference type="Proteomes" id="UP000829196">
    <property type="component" value="Unassembled WGS sequence"/>
</dbReference>
<evidence type="ECO:0000313" key="2">
    <source>
        <dbReference type="EMBL" id="KAI0519963.1"/>
    </source>
</evidence>
<sequence length="123" mass="13404">MCNFTRFHGFQREINGCEAGIGVDRLGLRRRITQSRPSATEGSDSRDGRCGGSFASARGEVKGGRGLNPAEGTWFTRMDWLTREGRAVYGVARAVGGSRERGKAGRGFSAERCVHRVRVGVLE</sequence>
<keyword evidence="3" id="KW-1185">Reference proteome</keyword>
<gene>
    <name evidence="2" type="ORF">KFK09_007426</name>
</gene>
<dbReference type="AlphaFoldDB" id="A0A8T3BWU4"/>
<accession>A0A8T3BWU4</accession>
<evidence type="ECO:0000256" key="1">
    <source>
        <dbReference type="SAM" id="MobiDB-lite"/>
    </source>
</evidence>
<proteinExistence type="predicted"/>
<protein>
    <submittedName>
        <fullName evidence="2">Uncharacterized protein</fullName>
    </submittedName>
</protein>
<dbReference type="EMBL" id="JAGYWB010000006">
    <property type="protein sequence ID" value="KAI0519963.1"/>
    <property type="molecule type" value="Genomic_DNA"/>
</dbReference>
<evidence type="ECO:0000313" key="3">
    <source>
        <dbReference type="Proteomes" id="UP000829196"/>
    </source>
</evidence>
<feature type="region of interest" description="Disordered" evidence="1">
    <location>
        <begin position="32"/>
        <end position="68"/>
    </location>
</feature>
<reference evidence="2" key="1">
    <citation type="journal article" date="2022" name="Front. Genet.">
        <title>Chromosome-Scale Assembly of the Dendrobium nobile Genome Provides Insights Into the Molecular Mechanism of the Biosynthesis of the Medicinal Active Ingredient of Dendrobium.</title>
        <authorList>
            <person name="Xu Q."/>
            <person name="Niu S.-C."/>
            <person name="Li K.-L."/>
            <person name="Zheng P.-J."/>
            <person name="Zhang X.-J."/>
            <person name="Jia Y."/>
            <person name="Liu Y."/>
            <person name="Niu Y.-X."/>
            <person name="Yu L.-H."/>
            <person name="Chen D.-F."/>
            <person name="Zhang G.-Q."/>
        </authorList>
    </citation>
    <scope>NUCLEOTIDE SEQUENCE</scope>
    <source>
        <tissue evidence="2">Leaf</tissue>
    </source>
</reference>
<comment type="caution">
    <text evidence="2">The sequence shown here is derived from an EMBL/GenBank/DDBJ whole genome shotgun (WGS) entry which is preliminary data.</text>
</comment>
<name>A0A8T3BWU4_DENNO</name>
<organism evidence="2 3">
    <name type="scientific">Dendrobium nobile</name>
    <name type="common">Orchid</name>
    <dbReference type="NCBI Taxonomy" id="94219"/>
    <lineage>
        <taxon>Eukaryota</taxon>
        <taxon>Viridiplantae</taxon>
        <taxon>Streptophyta</taxon>
        <taxon>Embryophyta</taxon>
        <taxon>Tracheophyta</taxon>
        <taxon>Spermatophyta</taxon>
        <taxon>Magnoliopsida</taxon>
        <taxon>Liliopsida</taxon>
        <taxon>Asparagales</taxon>
        <taxon>Orchidaceae</taxon>
        <taxon>Epidendroideae</taxon>
        <taxon>Malaxideae</taxon>
        <taxon>Dendrobiinae</taxon>
        <taxon>Dendrobium</taxon>
    </lineage>
</organism>